<protein>
    <submittedName>
        <fullName evidence="3">Hemin ABC transporter substrate-binding protein</fullName>
    </submittedName>
</protein>
<dbReference type="EMBL" id="CP035467">
    <property type="protein sequence ID" value="QCW84352.1"/>
    <property type="molecule type" value="Genomic_DNA"/>
</dbReference>
<feature type="domain" description="Fe/B12 periplasmic-binding" evidence="2">
    <location>
        <begin position="30"/>
        <end position="286"/>
    </location>
</feature>
<dbReference type="KEGG" id="mbur:EQU24_20535"/>
<dbReference type="CDD" id="cd01149">
    <property type="entry name" value="HutB"/>
    <property type="match status" value="1"/>
</dbReference>
<dbReference type="RefSeq" id="WP_017841761.1">
    <property type="nucleotide sequence ID" value="NZ_CP035467.1"/>
</dbReference>
<dbReference type="OrthoDB" id="9797736at2"/>
<evidence type="ECO:0000313" key="3">
    <source>
        <dbReference type="EMBL" id="QCW84352.1"/>
    </source>
</evidence>
<keyword evidence="4" id="KW-1185">Reference proteome</keyword>
<keyword evidence="1" id="KW-0732">Signal</keyword>
<dbReference type="InterPro" id="IPR002491">
    <property type="entry name" value="ABC_transptr_periplasmic_BD"/>
</dbReference>
<accession>A0A4P9US51</accession>
<reference evidence="4" key="1">
    <citation type="journal article" date="2019" name="J. Bacteriol.">
        <title>A Mutagenic Screen Identifies a TonB-Dependent Receptor Required for the Lanthanide Metal Switch in the Type I Methanotroph 'Methylotuvimicrobium buryatense' 5GB1C.</title>
        <authorList>
            <person name="Groom J.D."/>
            <person name="Ford S.M."/>
            <person name="Pesesky M.W."/>
            <person name="Lidstrom M.E."/>
        </authorList>
    </citation>
    <scope>NUCLEOTIDE SEQUENCE [LARGE SCALE GENOMIC DNA]</scope>
    <source>
        <strain evidence="4">5GB1C</strain>
    </source>
</reference>
<organism evidence="3 4">
    <name type="scientific">Methylotuvimicrobium buryatense</name>
    <name type="common">Methylomicrobium buryatense</name>
    <dbReference type="NCBI Taxonomy" id="95641"/>
    <lineage>
        <taxon>Bacteria</taxon>
        <taxon>Pseudomonadati</taxon>
        <taxon>Pseudomonadota</taxon>
        <taxon>Gammaproteobacteria</taxon>
        <taxon>Methylococcales</taxon>
        <taxon>Methylococcaceae</taxon>
        <taxon>Methylotuvimicrobium</taxon>
    </lineage>
</organism>
<gene>
    <name evidence="3" type="ORF">EQU24_20535</name>
</gene>
<feature type="signal peptide" evidence="1">
    <location>
        <begin position="1"/>
        <end position="26"/>
    </location>
</feature>
<dbReference type="Proteomes" id="UP000305881">
    <property type="component" value="Chromosome"/>
</dbReference>
<evidence type="ECO:0000256" key="1">
    <source>
        <dbReference type="SAM" id="SignalP"/>
    </source>
</evidence>
<dbReference type="PANTHER" id="PTHR30535:SF4">
    <property type="entry name" value="HEMIN-BINDING PERIPLASMIC PROTEIN HMUT"/>
    <property type="match status" value="1"/>
</dbReference>
<dbReference type="Gene3D" id="3.40.50.1980">
    <property type="entry name" value="Nitrogenase molybdenum iron protein domain"/>
    <property type="match status" value="2"/>
</dbReference>
<dbReference type="Pfam" id="PF01497">
    <property type="entry name" value="Peripla_BP_2"/>
    <property type="match status" value="1"/>
</dbReference>
<feature type="chain" id="PRO_5020762961" evidence="1">
    <location>
        <begin position="27"/>
        <end position="290"/>
    </location>
</feature>
<sequence>MHKNKLFKIVRTVMCCVVFVTAGASASEPRIVAVGGALTEIVYALGAENLLAGVDTTSQWPEAAKALPQVGYMRNLSAEGILSLMPTLLLTTQSSGPQTVIEQIRQAGVEIKTVNEDNSADGVVSKIRAVAEWLNATEQGERLAKQVQEDFDRLDRFTSGIAKRPKVLFVLAISRGAPIVSGEGTPADAMIRIAGGDNALKGFEGFKPASSEALIEAAPDVIVLTDMAANAIGGIERLFDMPGFGATPAGKLGKAVTMDALYLLGFGPRSGQAALDLATRLRTVDTVASE</sequence>
<proteinExistence type="predicted"/>
<dbReference type="InterPro" id="IPR050902">
    <property type="entry name" value="ABC_Transporter_SBP"/>
</dbReference>
<dbReference type="PANTHER" id="PTHR30535">
    <property type="entry name" value="VITAMIN B12-BINDING PROTEIN"/>
    <property type="match status" value="1"/>
</dbReference>
<name>A0A4P9US51_METBY</name>
<dbReference type="PROSITE" id="PS50983">
    <property type="entry name" value="FE_B12_PBP"/>
    <property type="match status" value="1"/>
</dbReference>
<dbReference type="SUPFAM" id="SSF53807">
    <property type="entry name" value="Helical backbone' metal receptor"/>
    <property type="match status" value="1"/>
</dbReference>
<evidence type="ECO:0000313" key="4">
    <source>
        <dbReference type="Proteomes" id="UP000305881"/>
    </source>
</evidence>
<dbReference type="AlphaFoldDB" id="A0A4P9US51"/>
<evidence type="ECO:0000259" key="2">
    <source>
        <dbReference type="PROSITE" id="PS50983"/>
    </source>
</evidence>
<dbReference type="STRING" id="675511.GCA_000341735_03320"/>